<evidence type="ECO:0000313" key="2">
    <source>
        <dbReference type="EMBL" id="CAA9219574.1"/>
    </source>
</evidence>
<sequence length="52" mass="5730">WQQPTPAFRARSPSSLCERSSGRGWRTTTRSVCQHCLPSTTASRLGRKADGP</sequence>
<feature type="non-terminal residue" evidence="2">
    <location>
        <position position="1"/>
    </location>
</feature>
<protein>
    <submittedName>
        <fullName evidence="2">Uncharacterized protein</fullName>
    </submittedName>
</protein>
<dbReference type="AlphaFoldDB" id="A0A6J4HER9"/>
<reference evidence="2" key="1">
    <citation type="submission" date="2020-02" db="EMBL/GenBank/DDBJ databases">
        <authorList>
            <person name="Meier V. D."/>
        </authorList>
    </citation>
    <scope>NUCLEOTIDE SEQUENCE</scope>
    <source>
        <strain evidence="2">AVDCRST_MAG76</strain>
    </source>
</reference>
<feature type="non-terminal residue" evidence="2">
    <location>
        <position position="52"/>
    </location>
</feature>
<evidence type="ECO:0000256" key="1">
    <source>
        <dbReference type="SAM" id="MobiDB-lite"/>
    </source>
</evidence>
<gene>
    <name evidence="2" type="ORF">AVDCRST_MAG76-542</name>
</gene>
<name>A0A6J4HER9_9ACTN</name>
<dbReference type="EMBL" id="CADCSZ010000034">
    <property type="protein sequence ID" value="CAA9219574.1"/>
    <property type="molecule type" value="Genomic_DNA"/>
</dbReference>
<proteinExistence type="predicted"/>
<organism evidence="2">
    <name type="scientific">uncultured Acidimicrobiales bacterium</name>
    <dbReference type="NCBI Taxonomy" id="310071"/>
    <lineage>
        <taxon>Bacteria</taxon>
        <taxon>Bacillati</taxon>
        <taxon>Actinomycetota</taxon>
        <taxon>Acidimicrobiia</taxon>
        <taxon>Acidimicrobiales</taxon>
        <taxon>environmental samples</taxon>
    </lineage>
</organism>
<feature type="region of interest" description="Disordered" evidence="1">
    <location>
        <begin position="1"/>
        <end position="28"/>
    </location>
</feature>
<accession>A0A6J4HER9</accession>